<dbReference type="VEuPathDB" id="CryptoDB:Vbra_4483"/>
<feature type="compositionally biased region" description="Low complexity" evidence="1">
    <location>
        <begin position="89"/>
        <end position="106"/>
    </location>
</feature>
<protein>
    <submittedName>
        <fullName evidence="2">Uncharacterized protein</fullName>
    </submittedName>
</protein>
<accession>A0A0G4FUI1</accession>
<proteinExistence type="predicted"/>
<reference evidence="2 3" key="1">
    <citation type="submission" date="2014-11" db="EMBL/GenBank/DDBJ databases">
        <authorList>
            <person name="Zhu J."/>
            <person name="Qi W."/>
            <person name="Song R."/>
        </authorList>
    </citation>
    <scope>NUCLEOTIDE SEQUENCE [LARGE SCALE GENOMIC DNA]</scope>
</reference>
<dbReference type="InParanoid" id="A0A0G4FUI1"/>
<keyword evidence="3" id="KW-1185">Reference proteome</keyword>
<dbReference type="Proteomes" id="UP000041254">
    <property type="component" value="Unassembled WGS sequence"/>
</dbReference>
<feature type="region of interest" description="Disordered" evidence="1">
    <location>
        <begin position="82"/>
        <end position="128"/>
    </location>
</feature>
<organism evidence="2 3">
    <name type="scientific">Vitrella brassicaformis (strain CCMP3155)</name>
    <dbReference type="NCBI Taxonomy" id="1169540"/>
    <lineage>
        <taxon>Eukaryota</taxon>
        <taxon>Sar</taxon>
        <taxon>Alveolata</taxon>
        <taxon>Colpodellida</taxon>
        <taxon>Vitrellaceae</taxon>
        <taxon>Vitrella</taxon>
    </lineage>
</organism>
<evidence type="ECO:0000313" key="3">
    <source>
        <dbReference type="Proteomes" id="UP000041254"/>
    </source>
</evidence>
<dbReference type="PhylomeDB" id="A0A0G4FUI1"/>
<name>A0A0G4FUI1_VITBC</name>
<gene>
    <name evidence="2" type="ORF">Vbra_4483</name>
</gene>
<dbReference type="EMBL" id="CDMY01000504">
    <property type="protein sequence ID" value="CEM18597.1"/>
    <property type="molecule type" value="Genomic_DNA"/>
</dbReference>
<dbReference type="AlphaFoldDB" id="A0A0G4FUI1"/>
<evidence type="ECO:0000313" key="2">
    <source>
        <dbReference type="EMBL" id="CEM18597.1"/>
    </source>
</evidence>
<evidence type="ECO:0000256" key="1">
    <source>
        <dbReference type="SAM" id="MobiDB-lite"/>
    </source>
</evidence>
<sequence length="681" mass="74477">MEDDCDASEDGMAISGPAAGHLTWRWVMSELRLRDEIRQLQEKVKLSCDARQEDRSGPSGDELNALLALDEALSAAAVALDGPQHTNDADPPAEVAAADSDLSAAAPPQPSYRLVHRSGRPPPNQPPARLRLSPDELANVFGFTHPWELTRRRRVLGKTIFNGAAANCTHVTIDGSAEGGVRQLWERMPLETAYKWGQRFRNITRLHTILTRGTRRWCRGIWVALIEGNAAADGEEQEHEGDEGLVGGGSADAVPSASSIKVLSFDHDHGNWFDLDRSADATERLADPMSPSPSPIKLSQLQRVHDIGHSYAAVRGGRGWVTPSLRVLTFFNDQSGVSEGVHSWMGGEEGADEHTRPHLEEFHAYLSLYTKQVLLSKAPKDGSSLSRLQTIGPIGPVLDNSRAVDELRQTLVERGCRKSLRELQIRLPTRAERTHQRVLRDIGQLVDEVVRPDALDNVTVTGDRSAGLIMDIELIGWMSTESPQVQRIVRAYAAAAAKVQYDGGVLTDPNATATTTHFPRAHAFTFTSGPPSQVTLDGLARTVAKMPQCRCISFGGPGGDAPLSRAVSFFEALKGQLATREWATQDLPAIKNVKIDVWGDLPPGMTADFYASLTAVLVAFIRRPGVHTACAQLNSGGLAGEVRWVFNDEQATLDRHAATRLLRDHYTIRMNDDTIIFEKST</sequence>